<keyword evidence="6" id="KW-0119">Carbohydrate metabolism</keyword>
<proteinExistence type="inferred from homology"/>
<dbReference type="InterPro" id="IPR017736">
    <property type="entry name" value="Glyco_hydro_1_beta-glucosidase"/>
</dbReference>
<feature type="active site" description="Proton donor" evidence="9">
    <location>
        <position position="166"/>
    </location>
</feature>
<gene>
    <name evidence="13" type="ORF">SAMN04488563_0704</name>
</gene>
<evidence type="ECO:0000313" key="14">
    <source>
        <dbReference type="Proteomes" id="UP000182977"/>
    </source>
</evidence>
<evidence type="ECO:0000256" key="11">
    <source>
        <dbReference type="PROSITE-ProRule" id="PRU10055"/>
    </source>
</evidence>
<dbReference type="InterPro" id="IPR018120">
    <property type="entry name" value="Glyco_hydro_1_AS"/>
</dbReference>
<keyword evidence="7 12" id="KW-0326">Glycosidase</keyword>
<dbReference type="PANTHER" id="PTHR10353:SF36">
    <property type="entry name" value="LP05116P"/>
    <property type="match status" value="1"/>
</dbReference>
<dbReference type="PROSITE" id="PS00572">
    <property type="entry name" value="GLYCOSYL_HYDROL_F1_1"/>
    <property type="match status" value="1"/>
</dbReference>
<evidence type="ECO:0000256" key="3">
    <source>
        <dbReference type="ARBA" id="ARBA00012744"/>
    </source>
</evidence>
<keyword evidence="8" id="KW-0624">Polysaccharide degradation</keyword>
<comment type="similarity">
    <text evidence="2 12">Belongs to the glycosyl hydrolase 1 family.</text>
</comment>
<sequence>MPRINFPDGFDFGVATSAFQIEGAWDADGKGPSVWDTFGHTPGKVHDDVPGDVACDHYHRFRDDVALLKDLGVDSYRFSLSWPRILPDGTGAVNRKGLDFYKELVDELLEAGIAPNVTLYHWDLPQALEDRGGWPNRDVAGWFADYAALVFDEFHGLVPRWSTLNEPIALWVGYGMGAFAPGRADERAGRQAMHHALLAHGRALEAFRAGGDAEAEIGIVLDIWKRHPATASVADHDAAERGDDESFRFFLDPLLLGGYRDRLVRRLTERGVMPETRPEDFELIARPVDYLGLNVYSRVVASAADAEQRWWVAGDAHPGGNFLDNGMEFYPKSVYDAIRMVTGEYGFDRPLYVTENGVSDALGDDAAHPIDDAERIRYVAGFLSWIAKAVEEGADVRGYYLWSLMDNYEWSAGFSQRFGLYHVDTRTLARTPKRSAHWYRDVIAARGFDPAALP</sequence>
<keyword evidence="4 12" id="KW-0378">Hydrolase</keyword>
<dbReference type="GO" id="GO:0030245">
    <property type="term" value="P:cellulose catabolic process"/>
    <property type="evidence" value="ECO:0007669"/>
    <property type="project" value="UniProtKB-KW"/>
</dbReference>
<feature type="binding site" evidence="10">
    <location>
        <position position="165"/>
    </location>
    <ligand>
        <name>substrate</name>
    </ligand>
</feature>
<evidence type="ECO:0000256" key="7">
    <source>
        <dbReference type="ARBA" id="ARBA00023295"/>
    </source>
</evidence>
<dbReference type="EMBL" id="LT629791">
    <property type="protein sequence ID" value="SDU23710.1"/>
    <property type="molecule type" value="Genomic_DNA"/>
</dbReference>
<dbReference type="STRING" id="419479.SAMN04488563_0704"/>
<evidence type="ECO:0000256" key="5">
    <source>
        <dbReference type="ARBA" id="ARBA00023001"/>
    </source>
</evidence>
<evidence type="ECO:0000256" key="8">
    <source>
        <dbReference type="ARBA" id="ARBA00023326"/>
    </source>
</evidence>
<keyword evidence="14" id="KW-1185">Reference proteome</keyword>
<dbReference type="AlphaFoldDB" id="A0A1H2GVN3"/>
<dbReference type="Proteomes" id="UP000182977">
    <property type="component" value="Chromosome I"/>
</dbReference>
<dbReference type="GO" id="GO:0005829">
    <property type="term" value="C:cytosol"/>
    <property type="evidence" value="ECO:0007669"/>
    <property type="project" value="TreeGrafter"/>
</dbReference>
<feature type="binding site" evidence="10">
    <location>
        <position position="402"/>
    </location>
    <ligand>
        <name>substrate</name>
    </ligand>
</feature>
<dbReference type="EC" id="3.2.1.21" evidence="3 12"/>
<dbReference type="Pfam" id="PF00232">
    <property type="entry name" value="Glyco_hydro_1"/>
    <property type="match status" value="1"/>
</dbReference>
<dbReference type="NCBIfam" id="TIGR03356">
    <property type="entry name" value="BGL"/>
    <property type="match status" value="1"/>
</dbReference>
<feature type="binding site" evidence="10">
    <location>
        <position position="20"/>
    </location>
    <ligand>
        <name>substrate</name>
    </ligand>
</feature>
<evidence type="ECO:0000256" key="10">
    <source>
        <dbReference type="PIRSR" id="PIRSR617736-2"/>
    </source>
</evidence>
<protein>
    <recommendedName>
        <fullName evidence="3 12">Beta-glucosidase</fullName>
        <ecNumber evidence="3 12">3.2.1.21</ecNumber>
    </recommendedName>
</protein>
<dbReference type="InterPro" id="IPR017853">
    <property type="entry name" value="GH"/>
</dbReference>
<name>A0A1H2GVN3_9ACTN</name>
<dbReference type="GO" id="GO:0008422">
    <property type="term" value="F:beta-glucosidase activity"/>
    <property type="evidence" value="ECO:0007669"/>
    <property type="project" value="UniProtKB-EC"/>
</dbReference>
<accession>A0A1H2GVN3</accession>
<organism evidence="13 14">
    <name type="scientific">Jiangella alkaliphila</name>
    <dbReference type="NCBI Taxonomy" id="419479"/>
    <lineage>
        <taxon>Bacteria</taxon>
        <taxon>Bacillati</taxon>
        <taxon>Actinomycetota</taxon>
        <taxon>Actinomycetes</taxon>
        <taxon>Jiangellales</taxon>
        <taxon>Jiangellaceae</taxon>
        <taxon>Jiangella</taxon>
    </lineage>
</organism>
<comment type="catalytic activity">
    <reaction evidence="1 12">
        <text>Hydrolysis of terminal, non-reducing beta-D-glucosyl residues with release of beta-D-glucose.</text>
        <dbReference type="EC" id="3.2.1.21"/>
    </reaction>
</comment>
<evidence type="ECO:0000313" key="13">
    <source>
        <dbReference type="EMBL" id="SDU23710.1"/>
    </source>
</evidence>
<evidence type="ECO:0000256" key="1">
    <source>
        <dbReference type="ARBA" id="ARBA00000448"/>
    </source>
</evidence>
<reference evidence="14" key="1">
    <citation type="submission" date="2016-10" db="EMBL/GenBank/DDBJ databases">
        <authorList>
            <person name="Varghese N."/>
            <person name="Submissions S."/>
        </authorList>
    </citation>
    <scope>NUCLEOTIDE SEQUENCE [LARGE SCALE GENOMIC DNA]</scope>
    <source>
        <strain evidence="14">DSM 45079</strain>
    </source>
</reference>
<dbReference type="Gene3D" id="3.20.20.80">
    <property type="entry name" value="Glycosidases"/>
    <property type="match status" value="1"/>
</dbReference>
<evidence type="ECO:0000256" key="6">
    <source>
        <dbReference type="ARBA" id="ARBA00023277"/>
    </source>
</evidence>
<feature type="active site" description="Nucleophile" evidence="9 11">
    <location>
        <position position="355"/>
    </location>
</feature>
<feature type="binding site" evidence="10">
    <location>
        <begin position="409"/>
        <end position="410"/>
    </location>
    <ligand>
        <name>substrate</name>
    </ligand>
</feature>
<evidence type="ECO:0000256" key="4">
    <source>
        <dbReference type="ARBA" id="ARBA00022801"/>
    </source>
</evidence>
<dbReference type="InterPro" id="IPR001360">
    <property type="entry name" value="Glyco_hydro_1"/>
</dbReference>
<dbReference type="PROSITE" id="PS00653">
    <property type="entry name" value="GLYCOSYL_HYDROL_F1_2"/>
    <property type="match status" value="1"/>
</dbReference>
<dbReference type="PANTHER" id="PTHR10353">
    <property type="entry name" value="GLYCOSYL HYDROLASE"/>
    <property type="match status" value="1"/>
</dbReference>
<evidence type="ECO:0000256" key="12">
    <source>
        <dbReference type="RuleBase" id="RU361175"/>
    </source>
</evidence>
<dbReference type="InterPro" id="IPR033132">
    <property type="entry name" value="GH_1_N_CS"/>
</dbReference>
<evidence type="ECO:0000256" key="2">
    <source>
        <dbReference type="ARBA" id="ARBA00010838"/>
    </source>
</evidence>
<feature type="binding site" evidence="10">
    <location>
        <position position="121"/>
    </location>
    <ligand>
        <name>substrate</name>
    </ligand>
</feature>
<dbReference type="FunFam" id="3.20.20.80:FF:000004">
    <property type="entry name" value="Beta-glucosidase 6-phospho-beta-glucosidase"/>
    <property type="match status" value="1"/>
</dbReference>
<dbReference type="SUPFAM" id="SSF51445">
    <property type="entry name" value="(Trans)glycosidases"/>
    <property type="match status" value="1"/>
</dbReference>
<dbReference type="PRINTS" id="PR00131">
    <property type="entry name" value="GLHYDRLASE1"/>
</dbReference>
<keyword evidence="5" id="KW-0136">Cellulose degradation</keyword>
<evidence type="ECO:0000256" key="9">
    <source>
        <dbReference type="PIRSR" id="PIRSR617736-1"/>
    </source>
</evidence>
<dbReference type="RefSeq" id="WP_046766450.1">
    <property type="nucleotide sequence ID" value="NZ_KQ061219.1"/>
</dbReference>
<feature type="binding site" evidence="10">
    <location>
        <position position="296"/>
    </location>
    <ligand>
        <name>substrate</name>
    </ligand>
</feature>